<dbReference type="AlphaFoldDB" id="A0A1V1PC66"/>
<dbReference type="Pfam" id="PF13776">
    <property type="entry name" value="DUF4172"/>
    <property type="match status" value="1"/>
</dbReference>
<gene>
    <name evidence="2" type="ORF">OMM_01786</name>
</gene>
<name>A0A1V1PC66_9BACT</name>
<dbReference type="InterPro" id="IPR036597">
    <property type="entry name" value="Fido-like_dom_sf"/>
</dbReference>
<reference evidence="3" key="1">
    <citation type="submission" date="2012-11" db="EMBL/GenBank/DDBJ databases">
        <authorList>
            <person name="Lucero-Rivera Y.E."/>
            <person name="Tovar-Ramirez D."/>
        </authorList>
    </citation>
    <scope>NUCLEOTIDE SEQUENCE [LARGE SCALE GENOMIC DNA]</scope>
    <source>
        <strain evidence="3">Araruama</strain>
    </source>
</reference>
<organism evidence="2 3">
    <name type="scientific">Candidatus Magnetoglobus multicellularis str. Araruama</name>
    <dbReference type="NCBI Taxonomy" id="890399"/>
    <lineage>
        <taxon>Bacteria</taxon>
        <taxon>Pseudomonadati</taxon>
        <taxon>Thermodesulfobacteriota</taxon>
        <taxon>Desulfobacteria</taxon>
        <taxon>Desulfobacterales</taxon>
        <taxon>Desulfobacteraceae</taxon>
        <taxon>Candidatus Magnetoglobus</taxon>
    </lineage>
</organism>
<dbReference type="InterPro" id="IPR025230">
    <property type="entry name" value="DUF4172"/>
</dbReference>
<comment type="caution">
    <text evidence="2">The sequence shown here is derived from an EMBL/GenBank/DDBJ whole genome shotgun (WGS) entry which is preliminary data.</text>
</comment>
<sequence>MNDVSRLIGVLEVMAQSLTENDLLKASEKILSDDAIETSAIEGEMLKRSSVRSSIRKKLGLPQKTYSSDHKTDSLVSMLLDTRENAYRYLSEDILMRWHAALFPTGYSGLHKIRVGEYRGEEAMRIISGPIGKEKVHYICKCSKVTASRDMEKKSLFIKGLAVAEVQVMRSVFCETKNRHHLGILGK</sequence>
<evidence type="ECO:0000259" key="1">
    <source>
        <dbReference type="Pfam" id="PF13776"/>
    </source>
</evidence>
<evidence type="ECO:0000313" key="3">
    <source>
        <dbReference type="Proteomes" id="UP000189670"/>
    </source>
</evidence>
<dbReference type="EMBL" id="ATBP01000156">
    <property type="protein sequence ID" value="ETR72364.1"/>
    <property type="molecule type" value="Genomic_DNA"/>
</dbReference>
<feature type="domain" description="DUF4172" evidence="1">
    <location>
        <begin position="3"/>
        <end position="61"/>
    </location>
</feature>
<evidence type="ECO:0000313" key="2">
    <source>
        <dbReference type="EMBL" id="ETR72364.1"/>
    </source>
</evidence>
<dbReference type="Proteomes" id="UP000189670">
    <property type="component" value="Unassembled WGS sequence"/>
</dbReference>
<dbReference type="Gene3D" id="1.10.3290.10">
    <property type="entry name" value="Fido-like domain"/>
    <property type="match status" value="1"/>
</dbReference>
<protein>
    <recommendedName>
        <fullName evidence="1">DUF4172 domain-containing protein</fullName>
    </recommendedName>
</protein>
<accession>A0A1V1PC66</accession>
<proteinExistence type="predicted"/>